<dbReference type="OrthoDB" id="3290285at2"/>
<feature type="transmembrane region" description="Helical" evidence="7">
    <location>
        <begin position="171"/>
        <end position="189"/>
    </location>
</feature>
<dbReference type="InterPro" id="IPR032816">
    <property type="entry name" value="VTT_dom"/>
</dbReference>
<keyword evidence="10" id="KW-1185">Reference proteome</keyword>
<accession>A0A1H3Q2Z3</accession>
<keyword evidence="3 7" id="KW-1003">Cell membrane</keyword>
<dbReference type="Proteomes" id="UP000242415">
    <property type="component" value="Unassembled WGS sequence"/>
</dbReference>
<feature type="domain" description="VTT" evidence="8">
    <location>
        <begin position="75"/>
        <end position="191"/>
    </location>
</feature>
<feature type="transmembrane region" description="Helical" evidence="7">
    <location>
        <begin position="201"/>
        <end position="221"/>
    </location>
</feature>
<evidence type="ECO:0000256" key="6">
    <source>
        <dbReference type="ARBA" id="ARBA00023136"/>
    </source>
</evidence>
<evidence type="ECO:0000259" key="8">
    <source>
        <dbReference type="Pfam" id="PF09335"/>
    </source>
</evidence>
<keyword evidence="6 7" id="KW-0472">Membrane</keyword>
<dbReference type="EMBL" id="FNPH01000005">
    <property type="protein sequence ID" value="SDZ07478.1"/>
    <property type="molecule type" value="Genomic_DNA"/>
</dbReference>
<evidence type="ECO:0000256" key="7">
    <source>
        <dbReference type="RuleBase" id="RU366058"/>
    </source>
</evidence>
<gene>
    <name evidence="9" type="ORF">SAMN05444365_105185</name>
</gene>
<evidence type="ECO:0000256" key="4">
    <source>
        <dbReference type="ARBA" id="ARBA00022692"/>
    </source>
</evidence>
<evidence type="ECO:0000256" key="5">
    <source>
        <dbReference type="ARBA" id="ARBA00022989"/>
    </source>
</evidence>
<evidence type="ECO:0000256" key="3">
    <source>
        <dbReference type="ARBA" id="ARBA00022475"/>
    </source>
</evidence>
<evidence type="ECO:0000256" key="2">
    <source>
        <dbReference type="ARBA" id="ARBA00008640"/>
    </source>
</evidence>
<keyword evidence="4 7" id="KW-0812">Transmembrane</keyword>
<feature type="transmembrane region" description="Helical" evidence="7">
    <location>
        <begin position="135"/>
        <end position="159"/>
    </location>
</feature>
<dbReference type="RefSeq" id="WP_091557350.1">
    <property type="nucleotide sequence ID" value="NZ_FNPH01000005.1"/>
</dbReference>
<evidence type="ECO:0000256" key="1">
    <source>
        <dbReference type="ARBA" id="ARBA00004651"/>
    </source>
</evidence>
<keyword evidence="5 7" id="KW-1133">Transmembrane helix</keyword>
<proteinExistence type="inferred from homology"/>
<comment type="subcellular location">
    <subcellularLocation>
        <location evidence="1 7">Cell membrane</location>
        <topology evidence="1 7">Multi-pass membrane protein</topology>
    </subcellularLocation>
</comment>
<organism evidence="9 10">
    <name type="scientific">Micromonospora pattaloongensis</name>
    <dbReference type="NCBI Taxonomy" id="405436"/>
    <lineage>
        <taxon>Bacteria</taxon>
        <taxon>Bacillati</taxon>
        <taxon>Actinomycetota</taxon>
        <taxon>Actinomycetes</taxon>
        <taxon>Micromonosporales</taxon>
        <taxon>Micromonosporaceae</taxon>
        <taxon>Micromonospora</taxon>
    </lineage>
</organism>
<dbReference type="PANTHER" id="PTHR12677">
    <property type="entry name" value="GOLGI APPARATUS MEMBRANE PROTEIN TVP38-RELATED"/>
    <property type="match status" value="1"/>
</dbReference>
<feature type="transmembrane region" description="Helical" evidence="7">
    <location>
        <begin position="23"/>
        <end position="45"/>
    </location>
</feature>
<comment type="similarity">
    <text evidence="2 7">Belongs to the TVP38/TMEM64 family.</text>
</comment>
<dbReference type="Pfam" id="PF09335">
    <property type="entry name" value="VTT_dom"/>
    <property type="match status" value="1"/>
</dbReference>
<reference evidence="10" key="1">
    <citation type="submission" date="2016-10" db="EMBL/GenBank/DDBJ databases">
        <authorList>
            <person name="Varghese N."/>
            <person name="Submissions S."/>
        </authorList>
    </citation>
    <scope>NUCLEOTIDE SEQUENCE [LARGE SCALE GENOMIC DNA]</scope>
    <source>
        <strain evidence="10">DSM 45245</strain>
    </source>
</reference>
<evidence type="ECO:0000313" key="9">
    <source>
        <dbReference type="EMBL" id="SDZ07478.1"/>
    </source>
</evidence>
<dbReference type="InterPro" id="IPR015414">
    <property type="entry name" value="TMEM64"/>
</dbReference>
<feature type="transmembrane region" description="Helical" evidence="7">
    <location>
        <begin position="51"/>
        <end position="75"/>
    </location>
</feature>
<dbReference type="GO" id="GO:0005886">
    <property type="term" value="C:plasma membrane"/>
    <property type="evidence" value="ECO:0007669"/>
    <property type="project" value="UniProtKB-SubCell"/>
</dbReference>
<dbReference type="PANTHER" id="PTHR12677:SF59">
    <property type="entry name" value="GOLGI APPARATUS MEMBRANE PROTEIN TVP38-RELATED"/>
    <property type="match status" value="1"/>
</dbReference>
<dbReference type="AlphaFoldDB" id="A0A1H3Q2Z3"/>
<evidence type="ECO:0000313" key="10">
    <source>
        <dbReference type="Proteomes" id="UP000242415"/>
    </source>
</evidence>
<sequence>MTVGTTSPSPTPPARRPHRARGLIRPAVLGLAVAALALVAALLPLERLGSAVATVGPAGPVVAVTVGAVLLAALVPRTAISLGSGALFGALAGGVYALLAAVLAGVVTFVAGRWAGHGRLAASAGGRLARVDNWLARRGVLAVVVVRLLPVAPFGLVGYAYGATSVRARHYLIGTLLGATPSAFSYAAIGAAAVRPGHLDLLTFLPAALGALISTAATLHWRLTARPGPH</sequence>
<protein>
    <recommendedName>
        <fullName evidence="7">TVP38/TMEM64 family membrane protein</fullName>
    </recommendedName>
</protein>
<name>A0A1H3Q2Z3_9ACTN</name>
<feature type="transmembrane region" description="Helical" evidence="7">
    <location>
        <begin position="87"/>
        <end position="115"/>
    </location>
</feature>
<dbReference type="STRING" id="405436.SAMN05444365_105185"/>